<evidence type="ECO:0000313" key="2">
    <source>
        <dbReference type="Proteomes" id="UP001060215"/>
    </source>
</evidence>
<protein>
    <submittedName>
        <fullName evidence="1">Protein TSS</fullName>
    </submittedName>
</protein>
<evidence type="ECO:0000313" key="1">
    <source>
        <dbReference type="EMBL" id="KAI7986758.1"/>
    </source>
</evidence>
<dbReference type="EMBL" id="CM045772">
    <property type="protein sequence ID" value="KAI7986758.1"/>
    <property type="molecule type" value="Genomic_DNA"/>
</dbReference>
<comment type="caution">
    <text evidence="1">The sequence shown here is derived from an EMBL/GenBank/DDBJ whole genome shotgun (WGS) entry which is preliminary data.</text>
</comment>
<sequence>MAPKSSRAKGNKAKAEKKKKEEKVVPSVLDITVITPYDTQVVLKGISTDKILDVRRLLAVNVDTCHLTNYSLCHEVKGHRLNDRLEVVSLKPCLLRMVEEDYTEVSHALAHVRRLLDIVACATRFAKPKGGRPAGVAAATGCQAKKISRSHSPTTTAGPPSPPSNGEIRSSEPPTSESYEMAAIHPIPKLSDFYEFLSFSHLSPPILHLKRLEPKEGDEGQNGDYFEMQIKICNGKLIQVVASVKGFYTSGKQSLQSYSLVDLLQQLSRAFAKAYESLMKAFVEHNKFGNLPYGFRANTWLVPPSIADSPSNFLSLPVEDENWGGNGGGQGRNGEYDRKPWATEFAILANLPCKTEEERVVRDRKAFLLHSLFVDVSIFKAVSAIRQVIDSPIKTRQNSMNGLSGSSLHEDRVGDLSITVQQDAADASLKSEVKPIGSESSSMSAQEVAQRNLLKGVTADESVVIRDTSSLGVVVVRHCGYTAIVKIVGDVKRRKCMAQDIHIDDQPDGGANALNINSLRVLLHESCSAELSGGGQSPQSKLDGLETSRCLAHRVIEESLRTLEEKPATSERTIRWELGSCWVQHLQKQETPNDNSSKSSQDNSKADLEVKGLGKQFKMLRKRKRIQMVWKTKMIMKKMIPESSVDELMKMAKKYYDEIALPKLVTDFGSLELSPVDGRTLTDFMHLRGLQMRSLGCVVELAEKLPHIQSLCIHEMVTRAFKHVLKAVIASINNVADLSTSVASCLNFLLGGYTIEDSEHNLSAKRYGWTLKDEFQQLRRLTILRGLCHKVGLELLPKDYDMESPSPFKKSDIIGIVPVCKHVGCSSADGRTLLESSKMALDKGKLEDAVNYGTKALAKMIAVCGPYHRTTASAYSLLAVVLYHTGDFNQATIYQHKALDINERELGLDHPDTMKSYGDLSVFYYRLQHIELALKYVNRALFLLHFTCGLSHPNTAATYINVAMMEEGMGNVHVALRYLHEALKCNQRLLGADHIQTAASYHAIAIALSLMEAYSLSVQHEQTTLQILQAKLGPEDLRTQDAAAWLEYFESKALEQQEAPKWNSKARCIHCNVSDLLDYISPDQDLKGERRRRSKVLQVSDKSQQVQHDTIIDDSLMHVDTEETTVITETNTQDKQGMVLPEEHEANNITKHDNTNFGEAVQEINSDEGWQEANSKLRSGNGAGRDFSEAPILLG</sequence>
<proteinExistence type="predicted"/>
<accession>A0ACC0FD60</accession>
<name>A0ACC0FD60_9ERIC</name>
<keyword evidence="2" id="KW-1185">Reference proteome</keyword>
<reference evidence="1 2" key="1">
    <citation type="journal article" date="2022" name="Plant J.">
        <title>Chromosome-level genome of Camellia lanceoleosa provides a valuable resource for understanding genome evolution and self-incompatibility.</title>
        <authorList>
            <person name="Gong W."/>
            <person name="Xiao S."/>
            <person name="Wang L."/>
            <person name="Liao Z."/>
            <person name="Chang Y."/>
            <person name="Mo W."/>
            <person name="Hu G."/>
            <person name="Li W."/>
            <person name="Zhao G."/>
            <person name="Zhu H."/>
            <person name="Hu X."/>
            <person name="Ji K."/>
            <person name="Xiang X."/>
            <person name="Song Q."/>
            <person name="Yuan D."/>
            <person name="Jin S."/>
            <person name="Zhang L."/>
        </authorList>
    </citation>
    <scope>NUCLEOTIDE SEQUENCE [LARGE SCALE GENOMIC DNA]</scope>
    <source>
        <strain evidence="1">SQ_2022a</strain>
    </source>
</reference>
<dbReference type="Proteomes" id="UP001060215">
    <property type="component" value="Chromosome 15"/>
</dbReference>
<organism evidence="1 2">
    <name type="scientific">Camellia lanceoleosa</name>
    <dbReference type="NCBI Taxonomy" id="1840588"/>
    <lineage>
        <taxon>Eukaryota</taxon>
        <taxon>Viridiplantae</taxon>
        <taxon>Streptophyta</taxon>
        <taxon>Embryophyta</taxon>
        <taxon>Tracheophyta</taxon>
        <taxon>Spermatophyta</taxon>
        <taxon>Magnoliopsida</taxon>
        <taxon>eudicotyledons</taxon>
        <taxon>Gunneridae</taxon>
        <taxon>Pentapetalae</taxon>
        <taxon>asterids</taxon>
        <taxon>Ericales</taxon>
        <taxon>Theaceae</taxon>
        <taxon>Camellia</taxon>
    </lineage>
</organism>
<gene>
    <name evidence="1" type="ORF">LOK49_LG14G01719</name>
</gene>